<sequence length="168" mass="18823">MNRAMLIGSIGAGKSTLTHALLENKIEARKTQSLTYYDWIVDTPGEYTENPLFYKNIMATSLEVTHILYLQDATNKKSIFPPGFSGGFTKLPIGVVTKADSEAANVDLAIEQLKRAITRGPIIVSSSLEKKGLKEIRDLVKCNTMQEMKDYVLTNQSNDIFFHETLYK</sequence>
<dbReference type="OrthoDB" id="6179at2"/>
<evidence type="ECO:0000256" key="1">
    <source>
        <dbReference type="PIRNR" id="PIRNR036409"/>
    </source>
</evidence>
<dbReference type="CDD" id="cd00882">
    <property type="entry name" value="Ras_like_GTPase"/>
    <property type="match status" value="1"/>
</dbReference>
<dbReference type="PANTHER" id="PTHR40453:SF1">
    <property type="entry name" value="PROTEIN YOEF"/>
    <property type="match status" value="1"/>
</dbReference>
<evidence type="ECO:0000313" key="3">
    <source>
        <dbReference type="Proteomes" id="UP000245998"/>
    </source>
</evidence>
<keyword evidence="3" id="KW-1185">Reference proteome</keyword>
<reference evidence="2 3" key="1">
    <citation type="submission" date="2018-04" db="EMBL/GenBank/DDBJ databases">
        <title>Camelliibacillus theae gen. nov., sp. nov., isolated from Pu'er tea.</title>
        <authorList>
            <person name="Niu L."/>
        </authorList>
    </citation>
    <scope>NUCLEOTIDE SEQUENCE [LARGE SCALE GENOMIC DNA]</scope>
    <source>
        <strain evidence="2 3">T8</strain>
    </source>
</reference>
<dbReference type="InterPro" id="IPR027417">
    <property type="entry name" value="P-loop_NTPase"/>
</dbReference>
<dbReference type="PIRSF" id="PIRSF036409">
    <property type="entry name" value="EutP_PduV"/>
    <property type="match status" value="1"/>
</dbReference>
<dbReference type="Proteomes" id="UP000245998">
    <property type="component" value="Unassembled WGS sequence"/>
</dbReference>
<gene>
    <name evidence="2" type="ORF">DCC39_02720</name>
</gene>
<dbReference type="InterPro" id="IPR012381">
    <property type="entry name" value="EutP_PduV"/>
</dbReference>
<name>A0A2U1K693_9BACI</name>
<dbReference type="GO" id="GO:0006576">
    <property type="term" value="P:biogenic amine metabolic process"/>
    <property type="evidence" value="ECO:0007669"/>
    <property type="project" value="InterPro"/>
</dbReference>
<dbReference type="GO" id="GO:0005524">
    <property type="term" value="F:ATP binding"/>
    <property type="evidence" value="ECO:0007669"/>
    <property type="project" value="UniProtKB-UniRule"/>
</dbReference>
<proteinExistence type="inferred from homology"/>
<protein>
    <submittedName>
        <fullName evidence="2">Ethanolamine utilization protein EutP</fullName>
    </submittedName>
</protein>
<dbReference type="EMBL" id="QCZG01000003">
    <property type="protein sequence ID" value="PWA13061.1"/>
    <property type="molecule type" value="Genomic_DNA"/>
</dbReference>
<comment type="caution">
    <text evidence="2">The sequence shown here is derived from an EMBL/GenBank/DDBJ whole genome shotgun (WGS) entry which is preliminary data.</text>
</comment>
<dbReference type="Pfam" id="PF10662">
    <property type="entry name" value="PduV-EutP"/>
    <property type="match status" value="1"/>
</dbReference>
<dbReference type="PANTHER" id="PTHR40453">
    <property type="entry name" value="PROTEIN YOEF"/>
    <property type="match status" value="1"/>
</dbReference>
<comment type="similarity">
    <text evidence="1">Belongs to the EutP/PduV family.</text>
</comment>
<evidence type="ECO:0000313" key="2">
    <source>
        <dbReference type="EMBL" id="PWA13061.1"/>
    </source>
</evidence>
<dbReference type="RefSeq" id="WP_116553347.1">
    <property type="nucleotide sequence ID" value="NZ_QCZG01000003.1"/>
</dbReference>
<dbReference type="Gene3D" id="3.40.50.300">
    <property type="entry name" value="P-loop containing nucleotide triphosphate hydrolases"/>
    <property type="match status" value="1"/>
</dbReference>
<keyword evidence="1" id="KW-0547">Nucleotide-binding</keyword>
<dbReference type="AlphaFoldDB" id="A0A2U1K693"/>
<dbReference type="SUPFAM" id="SSF52540">
    <property type="entry name" value="P-loop containing nucleoside triphosphate hydrolases"/>
    <property type="match status" value="1"/>
</dbReference>
<organism evidence="2 3">
    <name type="scientific">Pueribacillus theae</name>
    <dbReference type="NCBI Taxonomy" id="2171751"/>
    <lineage>
        <taxon>Bacteria</taxon>
        <taxon>Bacillati</taxon>
        <taxon>Bacillota</taxon>
        <taxon>Bacilli</taxon>
        <taxon>Bacillales</taxon>
        <taxon>Bacillaceae</taxon>
        <taxon>Pueribacillus</taxon>
    </lineage>
</organism>
<accession>A0A2U1K693</accession>